<evidence type="ECO:0000256" key="1">
    <source>
        <dbReference type="SAM" id="MobiDB-lite"/>
    </source>
</evidence>
<organism evidence="2 3">
    <name type="scientific">Filimonas zeae</name>
    <dbReference type="NCBI Taxonomy" id="1737353"/>
    <lineage>
        <taxon>Bacteria</taxon>
        <taxon>Pseudomonadati</taxon>
        <taxon>Bacteroidota</taxon>
        <taxon>Chitinophagia</taxon>
        <taxon>Chitinophagales</taxon>
        <taxon>Chitinophagaceae</taxon>
        <taxon>Filimonas</taxon>
    </lineage>
</organism>
<name>A0A917J3S6_9BACT</name>
<sequence length="56" mass="6490">MEEYSKAYYSDYPAQQISKPATHPERLKGKHSTKKPQYVELIIGTTVQVQSRFTET</sequence>
<dbReference type="EMBL" id="BMIB01000007">
    <property type="protein sequence ID" value="GGH82382.1"/>
    <property type="molecule type" value="Genomic_DNA"/>
</dbReference>
<reference evidence="2" key="1">
    <citation type="journal article" date="2014" name="Int. J. Syst. Evol. Microbiol.">
        <title>Complete genome sequence of Corynebacterium casei LMG S-19264T (=DSM 44701T), isolated from a smear-ripened cheese.</title>
        <authorList>
            <consortium name="US DOE Joint Genome Institute (JGI-PGF)"/>
            <person name="Walter F."/>
            <person name="Albersmeier A."/>
            <person name="Kalinowski J."/>
            <person name="Ruckert C."/>
        </authorList>
    </citation>
    <scope>NUCLEOTIDE SEQUENCE</scope>
    <source>
        <strain evidence="2">CGMCC 1.15290</strain>
    </source>
</reference>
<evidence type="ECO:0000313" key="2">
    <source>
        <dbReference type="EMBL" id="GGH82382.1"/>
    </source>
</evidence>
<gene>
    <name evidence="2" type="ORF">GCM10011379_56190</name>
</gene>
<dbReference type="AlphaFoldDB" id="A0A917J3S6"/>
<evidence type="ECO:0000313" key="3">
    <source>
        <dbReference type="Proteomes" id="UP000627292"/>
    </source>
</evidence>
<reference evidence="2" key="2">
    <citation type="submission" date="2020-09" db="EMBL/GenBank/DDBJ databases">
        <authorList>
            <person name="Sun Q."/>
            <person name="Zhou Y."/>
        </authorList>
    </citation>
    <scope>NUCLEOTIDE SEQUENCE</scope>
    <source>
        <strain evidence="2">CGMCC 1.15290</strain>
    </source>
</reference>
<accession>A0A917J3S6</accession>
<comment type="caution">
    <text evidence="2">The sequence shown here is derived from an EMBL/GenBank/DDBJ whole genome shotgun (WGS) entry which is preliminary data.</text>
</comment>
<keyword evidence="3" id="KW-1185">Reference proteome</keyword>
<protein>
    <submittedName>
        <fullName evidence="2">Uncharacterized protein</fullName>
    </submittedName>
</protein>
<dbReference type="Proteomes" id="UP000627292">
    <property type="component" value="Unassembled WGS sequence"/>
</dbReference>
<proteinExistence type="predicted"/>
<feature type="region of interest" description="Disordered" evidence="1">
    <location>
        <begin position="15"/>
        <end position="34"/>
    </location>
</feature>